<sequence length="109" mass="12083">MPKRSLLAVLTVVVLAALAAPVTLSPPSAKYCTPIAFRDRVVGVGYQAVVRAAPGCKKPVKVRKENTRTGSVIGEPNVIPVGEVQRVWLFTHRLRYTLDDRTYQRLEVR</sequence>
<proteinExistence type="predicted"/>
<organism evidence="2">
    <name type="scientific">Deinococcus sp. VB142</name>
    <dbReference type="NCBI Taxonomy" id="3112952"/>
    <lineage>
        <taxon>Bacteria</taxon>
        <taxon>Thermotogati</taxon>
        <taxon>Deinococcota</taxon>
        <taxon>Deinococci</taxon>
        <taxon>Deinococcales</taxon>
        <taxon>Deinococcaceae</taxon>
        <taxon>Deinococcus</taxon>
    </lineage>
</organism>
<feature type="signal peptide" evidence="1">
    <location>
        <begin position="1"/>
        <end position="19"/>
    </location>
</feature>
<dbReference type="AlphaFoldDB" id="A0AAU6Q316"/>
<protein>
    <submittedName>
        <fullName evidence="2">Uncharacterized protein</fullName>
    </submittedName>
</protein>
<evidence type="ECO:0000256" key="1">
    <source>
        <dbReference type="SAM" id="SignalP"/>
    </source>
</evidence>
<feature type="chain" id="PRO_5043952351" evidence="1">
    <location>
        <begin position="20"/>
        <end position="109"/>
    </location>
</feature>
<accession>A0AAU6Q316</accession>
<dbReference type="EMBL" id="CP149782">
    <property type="protein sequence ID" value="WYF45003.1"/>
    <property type="molecule type" value="Genomic_DNA"/>
</dbReference>
<evidence type="ECO:0000313" key="2">
    <source>
        <dbReference type="EMBL" id="WYF45003.1"/>
    </source>
</evidence>
<keyword evidence="1" id="KW-0732">Signal</keyword>
<gene>
    <name evidence="2" type="ORF">WDJ50_02480</name>
</gene>
<name>A0AAU6Q316_9DEIO</name>
<reference evidence="2" key="1">
    <citation type="submission" date="2024-03" db="EMBL/GenBank/DDBJ databases">
        <title>Deinococcus weizhi sp. nov., isolated from human skin.</title>
        <authorList>
            <person name="Wei Z."/>
            <person name="Tian F."/>
            <person name="Yang C."/>
            <person name="Xin L.T."/>
            <person name="Wen Z.J."/>
            <person name="Lan K.C."/>
            <person name="Yu L."/>
            <person name="Zhe W."/>
            <person name="Dan F.D."/>
            <person name="Jun W."/>
            <person name="Rui Z."/>
            <person name="Yong X.J."/>
            <person name="Ting Y."/>
            <person name="Wei X."/>
            <person name="Xu Z.G."/>
            <person name="Xin Z."/>
            <person name="Dong F.G."/>
            <person name="Ni X.M."/>
            <person name="Zheng M.G."/>
            <person name="Chun Y."/>
            <person name="Qian W.X."/>
        </authorList>
    </citation>
    <scope>NUCLEOTIDE SEQUENCE</scope>
    <source>
        <strain evidence="2">VB142</strain>
    </source>
</reference>
<dbReference type="RefSeq" id="WP_339096175.1">
    <property type="nucleotide sequence ID" value="NZ_CP149782.1"/>
</dbReference>